<feature type="region of interest" description="Disordered" evidence="1">
    <location>
        <begin position="554"/>
        <end position="610"/>
    </location>
</feature>
<dbReference type="AlphaFoldDB" id="A0A0C2YDE0"/>
<gene>
    <name evidence="2" type="ORF">M413DRAFT_29621</name>
</gene>
<feature type="region of interest" description="Disordered" evidence="1">
    <location>
        <begin position="472"/>
        <end position="535"/>
    </location>
</feature>
<reference evidence="3" key="2">
    <citation type="submission" date="2015-01" db="EMBL/GenBank/DDBJ databases">
        <title>Evolutionary Origins and Diversification of the Mycorrhizal Mutualists.</title>
        <authorList>
            <consortium name="DOE Joint Genome Institute"/>
            <consortium name="Mycorrhizal Genomics Consortium"/>
            <person name="Kohler A."/>
            <person name="Kuo A."/>
            <person name="Nagy L.G."/>
            <person name="Floudas D."/>
            <person name="Copeland A."/>
            <person name="Barry K.W."/>
            <person name="Cichocki N."/>
            <person name="Veneault-Fourrey C."/>
            <person name="LaButti K."/>
            <person name="Lindquist E.A."/>
            <person name="Lipzen A."/>
            <person name="Lundell T."/>
            <person name="Morin E."/>
            <person name="Murat C."/>
            <person name="Riley R."/>
            <person name="Ohm R."/>
            <person name="Sun H."/>
            <person name="Tunlid A."/>
            <person name="Henrissat B."/>
            <person name="Grigoriev I.V."/>
            <person name="Hibbett D.S."/>
            <person name="Martin F."/>
        </authorList>
    </citation>
    <scope>NUCLEOTIDE SEQUENCE [LARGE SCALE GENOMIC DNA]</scope>
    <source>
        <strain evidence="3">h7</strain>
    </source>
</reference>
<evidence type="ECO:0000313" key="2">
    <source>
        <dbReference type="EMBL" id="KIM39052.1"/>
    </source>
</evidence>
<sequence length="650" mass="69345">MTTTTIFEANPTMGSFMLPGMSSPEPMEASLGRVVRFDNECVLIPDPNQRTKLPLVLTKSYSLPLWKKKGNQLSDSDAEDGAAGTSTVRAPSPEESRARVVIKVPIPLFRRRTSRSPTPRGRSVSTSPVIPKALPPCLVHRSPSTSAGNTQLSPVRRPSQPGYHRQKDELTVPLRPCCEACEHITDQSRKEGEHWQEKFSRGARRRRSASLENNDFRREPDKFSHTRTNSFRNEFFALSKSLDVESSRYAAPSTFSLTVDEVDKRRKSLDFSQDASSSSCPTHVSPSPSLYSGGARYPRHAPHERDVSSSSTLSSTSTADDIVPEGVDPRARLRSSPIEEEDEAQLFPLPSPRRSPSGTPSPSPSPRISPAPSPNGSTSCLPAGLSSSKDSHSPSKSNSSQESLLKASLSRKQAGAHLAAPTLSASRSTVQSGNTDGLFSDSSPAAVTALRSPASLTTTGVSTERGLRIRIAPRSGDRIAVGSMSPKGPRPPNNIRDTPSQEEDANELFPLSTSSQSRAPVIDSPSSPPAAPPSPVLPLRLTTVSIKPVVGFPTSAPIPIPASPKTPTHGRHVPGPSSAQHVQNGHQHSVSQSSVASTSPNTPISPVGTQRRKLSFTRPFIKAGEAIRDASVDVLKGVSSMSSGGVVGSV</sequence>
<dbReference type="STRING" id="686832.A0A0C2YDE0"/>
<feature type="compositionally biased region" description="Pro residues" evidence="1">
    <location>
        <begin position="526"/>
        <end position="535"/>
    </location>
</feature>
<feature type="compositionally biased region" description="Basic and acidic residues" evidence="1">
    <location>
        <begin position="214"/>
        <end position="224"/>
    </location>
</feature>
<feature type="compositionally biased region" description="Polar residues" evidence="1">
    <location>
        <begin position="423"/>
        <end position="442"/>
    </location>
</feature>
<evidence type="ECO:0000256" key="1">
    <source>
        <dbReference type="SAM" id="MobiDB-lite"/>
    </source>
</evidence>
<feature type="region of interest" description="Disordered" evidence="1">
    <location>
        <begin position="189"/>
        <end position="225"/>
    </location>
</feature>
<feature type="region of interest" description="Disordered" evidence="1">
    <location>
        <begin position="111"/>
        <end position="168"/>
    </location>
</feature>
<feature type="compositionally biased region" description="Low complexity" evidence="1">
    <location>
        <begin position="394"/>
        <end position="406"/>
    </location>
</feature>
<feature type="region of interest" description="Disordered" evidence="1">
    <location>
        <begin position="70"/>
        <end position="95"/>
    </location>
</feature>
<protein>
    <submittedName>
        <fullName evidence="2">Uncharacterized protein</fullName>
    </submittedName>
</protein>
<feature type="compositionally biased region" description="Pro residues" evidence="1">
    <location>
        <begin position="349"/>
        <end position="373"/>
    </location>
</feature>
<evidence type="ECO:0000313" key="3">
    <source>
        <dbReference type="Proteomes" id="UP000053424"/>
    </source>
</evidence>
<feature type="compositionally biased region" description="Low complexity" evidence="1">
    <location>
        <begin position="308"/>
        <end position="318"/>
    </location>
</feature>
<name>A0A0C2YDE0_HEBCY</name>
<organism evidence="2 3">
    <name type="scientific">Hebeloma cylindrosporum</name>
    <dbReference type="NCBI Taxonomy" id="76867"/>
    <lineage>
        <taxon>Eukaryota</taxon>
        <taxon>Fungi</taxon>
        <taxon>Dikarya</taxon>
        <taxon>Basidiomycota</taxon>
        <taxon>Agaricomycotina</taxon>
        <taxon>Agaricomycetes</taxon>
        <taxon>Agaricomycetidae</taxon>
        <taxon>Agaricales</taxon>
        <taxon>Agaricineae</taxon>
        <taxon>Hymenogastraceae</taxon>
        <taxon>Hebeloma</taxon>
    </lineage>
</organism>
<dbReference type="HOGENOM" id="CLU_421537_0_0_1"/>
<proteinExistence type="predicted"/>
<dbReference type="EMBL" id="KN831787">
    <property type="protein sequence ID" value="KIM39052.1"/>
    <property type="molecule type" value="Genomic_DNA"/>
</dbReference>
<accession>A0A0C2YDE0</accession>
<feature type="compositionally biased region" description="Low complexity" evidence="1">
    <location>
        <begin position="115"/>
        <end position="128"/>
    </location>
</feature>
<feature type="region of interest" description="Disordered" evidence="1">
    <location>
        <begin position="270"/>
        <end position="442"/>
    </location>
</feature>
<feature type="compositionally biased region" description="Basic and acidic residues" evidence="1">
    <location>
        <begin position="189"/>
        <end position="200"/>
    </location>
</feature>
<reference evidence="2 3" key="1">
    <citation type="submission" date="2014-04" db="EMBL/GenBank/DDBJ databases">
        <authorList>
            <consortium name="DOE Joint Genome Institute"/>
            <person name="Kuo A."/>
            <person name="Gay G."/>
            <person name="Dore J."/>
            <person name="Kohler A."/>
            <person name="Nagy L.G."/>
            <person name="Floudas D."/>
            <person name="Copeland A."/>
            <person name="Barry K.W."/>
            <person name="Cichocki N."/>
            <person name="Veneault-Fourrey C."/>
            <person name="LaButti K."/>
            <person name="Lindquist E.A."/>
            <person name="Lipzen A."/>
            <person name="Lundell T."/>
            <person name="Morin E."/>
            <person name="Murat C."/>
            <person name="Sun H."/>
            <person name="Tunlid A."/>
            <person name="Henrissat B."/>
            <person name="Grigoriev I.V."/>
            <person name="Hibbett D.S."/>
            <person name="Martin F."/>
            <person name="Nordberg H.P."/>
            <person name="Cantor M.N."/>
            <person name="Hua S.X."/>
        </authorList>
    </citation>
    <scope>NUCLEOTIDE SEQUENCE [LARGE SCALE GENOMIC DNA]</scope>
    <source>
        <strain evidence="3">h7</strain>
    </source>
</reference>
<dbReference type="Proteomes" id="UP000053424">
    <property type="component" value="Unassembled WGS sequence"/>
</dbReference>
<feature type="compositionally biased region" description="Low complexity" evidence="1">
    <location>
        <begin position="270"/>
        <end position="289"/>
    </location>
</feature>
<dbReference type="OrthoDB" id="3269282at2759"/>
<feature type="compositionally biased region" description="Low complexity" evidence="1">
    <location>
        <begin position="580"/>
        <end position="599"/>
    </location>
</feature>
<keyword evidence="3" id="KW-1185">Reference proteome</keyword>
<feature type="compositionally biased region" description="Polar residues" evidence="1">
    <location>
        <begin position="142"/>
        <end position="153"/>
    </location>
</feature>